<accession>A0ABW4ZRU6</accession>
<evidence type="ECO:0000313" key="2">
    <source>
        <dbReference type="EMBL" id="MFD2168532.1"/>
    </source>
</evidence>
<dbReference type="EMBL" id="JBHUIO010000002">
    <property type="protein sequence ID" value="MFD2168532.1"/>
    <property type="molecule type" value="Genomic_DNA"/>
</dbReference>
<organism evidence="2 3">
    <name type="scientific">Tumebacillus lipolyticus</name>
    <dbReference type="NCBI Taxonomy" id="1280370"/>
    <lineage>
        <taxon>Bacteria</taxon>
        <taxon>Bacillati</taxon>
        <taxon>Bacillota</taxon>
        <taxon>Bacilli</taxon>
        <taxon>Bacillales</taxon>
        <taxon>Alicyclobacillaceae</taxon>
        <taxon>Tumebacillus</taxon>
    </lineage>
</organism>
<keyword evidence="1" id="KW-0732">Signal</keyword>
<evidence type="ECO:0008006" key="4">
    <source>
        <dbReference type="Google" id="ProtNLM"/>
    </source>
</evidence>
<feature type="chain" id="PRO_5046282697" description="Intracellular proteinase inhibitor BsuPI domain-containing protein" evidence="1">
    <location>
        <begin position="22"/>
        <end position="188"/>
    </location>
</feature>
<feature type="signal peptide" evidence="1">
    <location>
        <begin position="1"/>
        <end position="21"/>
    </location>
</feature>
<evidence type="ECO:0000256" key="1">
    <source>
        <dbReference type="SAM" id="SignalP"/>
    </source>
</evidence>
<gene>
    <name evidence="2" type="ORF">ACFSOY_00685</name>
</gene>
<dbReference type="Proteomes" id="UP001597343">
    <property type="component" value="Unassembled WGS sequence"/>
</dbReference>
<reference evidence="3" key="1">
    <citation type="journal article" date="2019" name="Int. J. Syst. Evol. Microbiol.">
        <title>The Global Catalogue of Microorganisms (GCM) 10K type strain sequencing project: providing services to taxonomists for standard genome sequencing and annotation.</title>
        <authorList>
            <consortium name="The Broad Institute Genomics Platform"/>
            <consortium name="The Broad Institute Genome Sequencing Center for Infectious Disease"/>
            <person name="Wu L."/>
            <person name="Ma J."/>
        </authorList>
    </citation>
    <scope>NUCLEOTIDE SEQUENCE [LARGE SCALE GENOMIC DNA]</scope>
    <source>
        <strain evidence="3">CGMCC 1.13574</strain>
    </source>
</reference>
<evidence type="ECO:0000313" key="3">
    <source>
        <dbReference type="Proteomes" id="UP001597343"/>
    </source>
</evidence>
<comment type="caution">
    <text evidence="2">The sequence shown here is derived from an EMBL/GenBank/DDBJ whole genome shotgun (WGS) entry which is preliminary data.</text>
</comment>
<keyword evidence="3" id="KW-1185">Reference proteome</keyword>
<proteinExistence type="predicted"/>
<dbReference type="RefSeq" id="WP_386043329.1">
    <property type="nucleotide sequence ID" value="NZ_JBHUIO010000002.1"/>
</dbReference>
<dbReference type="PROSITE" id="PS51257">
    <property type="entry name" value="PROKAR_LIPOPROTEIN"/>
    <property type="match status" value="1"/>
</dbReference>
<sequence>MKKTFPALICCALLFSLTGCGDGSSREEKPAALEPEEIPGLFHSVQSNGLEIVLKASQVKYKPGDEVLALAVIRNTTDQSLYYQTVNSCDSGVQIEIPIDSGRHFVEVEQGEPKACAEIMGAKELKPNETITEQVTFQAKDHQQKQNVQPGTYQIIVRSTLLTHNEDQSINFESPTRVETSAAFTVEK</sequence>
<protein>
    <recommendedName>
        <fullName evidence="4">Intracellular proteinase inhibitor BsuPI domain-containing protein</fullName>
    </recommendedName>
</protein>
<name>A0ABW4ZRU6_9BACL</name>